<keyword evidence="3" id="KW-0378">Hydrolase</keyword>
<dbReference type="GO" id="GO:0004523">
    <property type="term" value="F:RNA-DNA hybrid ribonuclease activity"/>
    <property type="evidence" value="ECO:0007669"/>
    <property type="project" value="UniProtKB-EC"/>
</dbReference>
<name>A0A3B8WL86_MARNT</name>
<evidence type="ECO:0000313" key="4">
    <source>
        <dbReference type="Proteomes" id="UP000261325"/>
    </source>
</evidence>
<accession>A0A3B8WL86</accession>
<feature type="domain" description="RNase H type-2" evidence="2">
    <location>
        <begin position="16"/>
        <end position="28"/>
    </location>
</feature>
<feature type="non-terminal residue" evidence="3">
    <location>
        <position position="28"/>
    </location>
</feature>
<proteinExistence type="predicted"/>
<dbReference type="GO" id="GO:0003723">
    <property type="term" value="F:RNA binding"/>
    <property type="evidence" value="ECO:0007669"/>
    <property type="project" value="UniProtKB-UniRule"/>
</dbReference>
<comment type="caution">
    <text evidence="1">Lacks conserved residue(s) required for the propagation of feature annotation.</text>
</comment>
<sequence length="28" mass="2919">MVAKALPPFQCSYRGSLLAGVDEVGRGP</sequence>
<dbReference type="Proteomes" id="UP000261325">
    <property type="component" value="Unassembled WGS sequence"/>
</dbReference>
<comment type="caution">
    <text evidence="3">The sequence shown here is derived from an EMBL/GenBank/DDBJ whole genome shotgun (WGS) entry which is preliminary data.</text>
</comment>
<evidence type="ECO:0000313" key="3">
    <source>
        <dbReference type="EMBL" id="HAC29873.1"/>
    </source>
</evidence>
<dbReference type="PROSITE" id="PS51975">
    <property type="entry name" value="RNASE_H_2"/>
    <property type="match status" value="1"/>
</dbReference>
<evidence type="ECO:0000256" key="1">
    <source>
        <dbReference type="PROSITE-ProRule" id="PRU01319"/>
    </source>
</evidence>
<protein>
    <submittedName>
        <fullName evidence="3">Ribonuclease HII</fullName>
        <ecNumber evidence="3">3.1.26.4</ecNumber>
    </submittedName>
</protein>
<evidence type="ECO:0000259" key="2">
    <source>
        <dbReference type="PROSITE" id="PS51975"/>
    </source>
</evidence>
<dbReference type="AlphaFoldDB" id="A0A3B8WL86"/>
<dbReference type="EMBL" id="DLYI01000264">
    <property type="protein sequence ID" value="HAC29873.1"/>
    <property type="molecule type" value="Genomic_DNA"/>
</dbReference>
<organism evidence="3 4">
    <name type="scientific">Marinobacter nauticus</name>
    <name type="common">Marinobacter hydrocarbonoclasticus</name>
    <name type="synonym">Marinobacter aquaeolei</name>
    <dbReference type="NCBI Taxonomy" id="2743"/>
    <lineage>
        <taxon>Bacteria</taxon>
        <taxon>Pseudomonadati</taxon>
        <taxon>Pseudomonadota</taxon>
        <taxon>Gammaproteobacteria</taxon>
        <taxon>Pseudomonadales</taxon>
        <taxon>Marinobacteraceae</taxon>
        <taxon>Marinobacter</taxon>
    </lineage>
</organism>
<dbReference type="EC" id="3.1.26.4" evidence="3"/>
<gene>
    <name evidence="3" type="primary">rnhB</name>
    <name evidence="3" type="ORF">DCF82_19020</name>
</gene>
<dbReference type="InterPro" id="IPR024567">
    <property type="entry name" value="RNase_HII/HIII_dom"/>
</dbReference>
<reference evidence="3 4" key="1">
    <citation type="journal article" date="2018" name="Nat. Biotechnol.">
        <title>A standardized bacterial taxonomy based on genome phylogeny substantially revises the tree of life.</title>
        <authorList>
            <person name="Parks D.H."/>
            <person name="Chuvochina M."/>
            <person name="Waite D.W."/>
            <person name="Rinke C."/>
            <person name="Skarshewski A."/>
            <person name="Chaumeil P.A."/>
            <person name="Hugenholtz P."/>
        </authorList>
    </citation>
    <scope>NUCLEOTIDE SEQUENCE [LARGE SCALE GENOMIC DNA]</scope>
    <source>
        <strain evidence="3">UBA9049</strain>
    </source>
</reference>